<feature type="region of interest" description="Disordered" evidence="5">
    <location>
        <begin position="274"/>
        <end position="403"/>
    </location>
</feature>
<keyword evidence="3" id="KW-0963">Cytoplasm</keyword>
<dbReference type="InterPro" id="IPR001180">
    <property type="entry name" value="CNH_dom"/>
</dbReference>
<dbReference type="GO" id="GO:0005737">
    <property type="term" value="C:cytoplasm"/>
    <property type="evidence" value="ECO:0007669"/>
    <property type="project" value="UniProtKB-SubCell"/>
</dbReference>
<dbReference type="EMBL" id="QGMJ01000383">
    <property type="protein sequence ID" value="TVY36981.1"/>
    <property type="molecule type" value="Genomic_DNA"/>
</dbReference>
<dbReference type="PANTHER" id="PTHR12894">
    <property type="entry name" value="CNH DOMAIN CONTAINING"/>
    <property type="match status" value="1"/>
</dbReference>
<feature type="compositionally biased region" description="Basic and acidic residues" evidence="5">
    <location>
        <begin position="338"/>
        <end position="351"/>
    </location>
</feature>
<dbReference type="InterPro" id="IPR032914">
    <property type="entry name" value="Vam6/VPS39/TRAP1"/>
</dbReference>
<dbReference type="AlphaFoldDB" id="A0A8H8RK24"/>
<proteinExistence type="predicted"/>
<accession>A0A8H8RK24</accession>
<keyword evidence="2" id="KW-0813">Transport</keyword>
<dbReference type="GO" id="GO:0016020">
    <property type="term" value="C:membrane"/>
    <property type="evidence" value="ECO:0007669"/>
    <property type="project" value="TreeGrafter"/>
</dbReference>
<dbReference type="GO" id="GO:0015031">
    <property type="term" value="P:protein transport"/>
    <property type="evidence" value="ECO:0007669"/>
    <property type="project" value="UniProtKB-KW"/>
</dbReference>
<dbReference type="PANTHER" id="PTHR12894:SF27">
    <property type="entry name" value="TRANSFORMING GROWTH FACTOR-BETA RECEPTOR-ASSOCIATED PROTEIN 1"/>
    <property type="match status" value="1"/>
</dbReference>
<evidence type="ECO:0000256" key="2">
    <source>
        <dbReference type="ARBA" id="ARBA00022448"/>
    </source>
</evidence>
<comment type="subcellular location">
    <subcellularLocation>
        <location evidence="1">Cytoplasm</location>
    </subcellularLocation>
</comment>
<feature type="compositionally biased region" description="Low complexity" evidence="5">
    <location>
        <begin position="274"/>
        <end position="303"/>
    </location>
</feature>
<organism evidence="7 8">
    <name type="scientific">Lachnellula subtilissima</name>
    <dbReference type="NCBI Taxonomy" id="602034"/>
    <lineage>
        <taxon>Eukaryota</taxon>
        <taxon>Fungi</taxon>
        <taxon>Dikarya</taxon>
        <taxon>Ascomycota</taxon>
        <taxon>Pezizomycotina</taxon>
        <taxon>Leotiomycetes</taxon>
        <taxon>Helotiales</taxon>
        <taxon>Lachnaceae</taxon>
        <taxon>Lachnellula</taxon>
    </lineage>
</organism>
<dbReference type="PROSITE" id="PS50219">
    <property type="entry name" value="CNH"/>
    <property type="match status" value="1"/>
</dbReference>
<reference evidence="7 8" key="1">
    <citation type="submission" date="2018-05" db="EMBL/GenBank/DDBJ databases">
        <title>Genome sequencing and assembly of the regulated plant pathogen Lachnellula willkommii and related sister species for the development of diagnostic species identification markers.</title>
        <authorList>
            <person name="Giroux E."/>
            <person name="Bilodeau G."/>
        </authorList>
    </citation>
    <scope>NUCLEOTIDE SEQUENCE [LARGE SCALE GENOMIC DNA]</scope>
    <source>
        <strain evidence="7 8">CBS 197.66</strain>
    </source>
</reference>
<dbReference type="Proteomes" id="UP000462212">
    <property type="component" value="Unassembled WGS sequence"/>
</dbReference>
<feature type="compositionally biased region" description="Polar residues" evidence="5">
    <location>
        <begin position="317"/>
        <end position="337"/>
    </location>
</feature>
<name>A0A8H8RK24_9HELO</name>
<evidence type="ECO:0000256" key="4">
    <source>
        <dbReference type="ARBA" id="ARBA00022927"/>
    </source>
</evidence>
<protein>
    <submittedName>
        <fullName evidence="7">Transforming growth factor-beta receptor-associated protein</fullName>
    </submittedName>
</protein>
<evidence type="ECO:0000313" key="7">
    <source>
        <dbReference type="EMBL" id="TVY36981.1"/>
    </source>
</evidence>
<evidence type="ECO:0000313" key="8">
    <source>
        <dbReference type="Proteomes" id="UP000462212"/>
    </source>
</evidence>
<keyword evidence="4" id="KW-0653">Protein transport</keyword>
<feature type="non-terminal residue" evidence="7">
    <location>
        <position position="1236"/>
    </location>
</feature>
<dbReference type="GO" id="GO:0034058">
    <property type="term" value="P:endosomal vesicle fusion"/>
    <property type="evidence" value="ECO:0007669"/>
    <property type="project" value="TreeGrafter"/>
</dbReference>
<gene>
    <name evidence="7" type="primary">TGFBRAP1</name>
    <name evidence="7" type="ORF">LSUB1_G004344</name>
</gene>
<sequence length="1236" mass="136268">GIGRPHNHGAEYPEEICHDASLSAGSRTVANMESKAETEGEQQRNVEPSGRISKPPETGPFVLRALLEDLPLAVDGDREDIEINCVEFLEQNLYVGTSASELLHFVQIPPDPQDASGKPSYILASRLVPAYHEPPSPARPGVQQILLLPTVNKACILCNWTVTFYSLPELSPVFGTKQIRPCNWIGGIDLNTDLAGRGQDQKGPVTVLVSLNKKMRVIRIGEDDARPVRVIDFSGSTISVRRESFACVANTRSYALLDVDRLLKIPLFPISSLDDSQSSSIGGQVEDISGGASGGISRSTSSAQAGPGAPDDRGHGRSTSLGTFMSSTSRRLSQQGRTGERSGRETPEGLFRESSPAPAASPMRHPARDMSPSANKPLPPPPNEASSTVPPSPALPPVYLKPHIASPTPQEFLLVTGTGPQDSGVGMFVNLEGDITRPTIEFDVYPESIVVDGRGVGVDPTPITMNDEEEGFVLASMVRQFQDGTRHGLEIQRWDVNPGEGGTEKTWLEAPQSADSKDDKKVSRIGLRSMIDVGDVYFDEVVAALRLKRFHPFTIRSTGGSTLSLHSVDSRTATSLERVSGEKELFESGEILPKAWEAQRDAEEQQFAERLGHTRTRVVAWSGRNIWWAVRNPLALRLDAALSLLTSEEGQNEPIYRSLDRQKVVELINSLRGREAKTETEFLSLGYVRQRAGLLIFMSILSGLNEAYSQNEHHASEEALLEGGLDPRVILSIVPYLRNEIVEGGTGIWIHGGVKAIADDFVARLLSENSTSTNVGAQSDHVLQYLRRFLAAWRKKKGFGSIANENEVFRSVDAALLVVLLQLDKDSPRGPVKGKSVRSELYELVDHGVDCFERAISLLESHSRLYVLSRLYQSRKMTAEVLGTWRRIVEGHVDEGGEFRDGEQRIREHLSRIRNTALVQEYGVWLAGRNPKLGVQVFAEDRSLVKFEPTQVVEILREGAPGAVKDYLEYLVFNKNHAEYINELIAYYLDIVTSKLGESKEARAVLIGTYESYRALRPPKPTYRQFITDNTIDEEWWHSRLRLLQLLGGSQGSASNYDVAAILDRIAAYTEELVPEVIILDGRQSHHEEALRLLTHGLGDYDTAISYCLLGGSSIYHPVSRTVARESLPTREQQAKLFGYLLSEFLRIEDVSNRVEQTSSLLERFGGWLDVGYVLSLIPDTWSVELVSGFLVGALRRIVRERSETMVAKALSGAENLKVSGDLIGEIDKAGPSIEA</sequence>
<keyword evidence="8" id="KW-1185">Reference proteome</keyword>
<evidence type="ECO:0000256" key="3">
    <source>
        <dbReference type="ARBA" id="ARBA00022490"/>
    </source>
</evidence>
<feature type="region of interest" description="Disordered" evidence="5">
    <location>
        <begin position="25"/>
        <end position="57"/>
    </location>
</feature>
<dbReference type="OrthoDB" id="5325112at2759"/>
<evidence type="ECO:0000256" key="1">
    <source>
        <dbReference type="ARBA" id="ARBA00004496"/>
    </source>
</evidence>
<feature type="non-terminal residue" evidence="7">
    <location>
        <position position="1"/>
    </location>
</feature>
<keyword evidence="7" id="KW-0675">Receptor</keyword>
<dbReference type="GO" id="GO:0006914">
    <property type="term" value="P:autophagy"/>
    <property type="evidence" value="ECO:0007669"/>
    <property type="project" value="TreeGrafter"/>
</dbReference>
<comment type="caution">
    <text evidence="7">The sequence shown here is derived from an EMBL/GenBank/DDBJ whole genome shotgun (WGS) entry which is preliminary data.</text>
</comment>
<feature type="compositionally biased region" description="Basic and acidic residues" evidence="5">
    <location>
        <begin position="34"/>
        <end position="44"/>
    </location>
</feature>
<evidence type="ECO:0000256" key="5">
    <source>
        <dbReference type="SAM" id="MobiDB-lite"/>
    </source>
</evidence>
<evidence type="ECO:0000259" key="6">
    <source>
        <dbReference type="PROSITE" id="PS50219"/>
    </source>
</evidence>
<feature type="domain" description="CNH" evidence="6">
    <location>
        <begin position="80"/>
        <end position="497"/>
    </location>
</feature>